<evidence type="ECO:0000256" key="10">
    <source>
        <dbReference type="SAM" id="MobiDB-lite"/>
    </source>
</evidence>
<evidence type="ECO:0000256" key="5">
    <source>
        <dbReference type="ARBA" id="ARBA00022840"/>
    </source>
</evidence>
<evidence type="ECO:0000256" key="6">
    <source>
        <dbReference type="ARBA" id="ARBA00023016"/>
    </source>
</evidence>
<evidence type="ECO:0000256" key="3">
    <source>
        <dbReference type="ARBA" id="ARBA00022801"/>
    </source>
</evidence>
<dbReference type="EC" id="3.6.4.-" evidence="14"/>
<gene>
    <name evidence="14" type="ORF">WI372_09535</name>
</gene>
<dbReference type="PROSITE" id="PS00039">
    <property type="entry name" value="DEAD_ATP_HELICASE"/>
    <property type="match status" value="1"/>
</dbReference>
<dbReference type="RefSeq" id="WP_405277369.1">
    <property type="nucleotide sequence ID" value="NZ_JBBHLI010000004.1"/>
</dbReference>
<dbReference type="Proteomes" id="UP001484239">
    <property type="component" value="Unassembled WGS sequence"/>
</dbReference>
<keyword evidence="15" id="KW-1185">Reference proteome</keyword>
<evidence type="ECO:0000259" key="12">
    <source>
        <dbReference type="PROSITE" id="PS51194"/>
    </source>
</evidence>
<evidence type="ECO:0000256" key="8">
    <source>
        <dbReference type="PROSITE-ProRule" id="PRU00552"/>
    </source>
</evidence>
<feature type="domain" description="Helicase ATP-binding" evidence="11">
    <location>
        <begin position="42"/>
        <end position="212"/>
    </location>
</feature>
<dbReference type="Pfam" id="PF25399">
    <property type="entry name" value="DeaD_dimer"/>
    <property type="match status" value="1"/>
</dbReference>
<comment type="similarity">
    <text evidence="7 9">Belongs to the DEAD box helicase family.</text>
</comment>
<keyword evidence="4 9" id="KW-0347">Helicase</keyword>
<proteinExistence type="inferred from homology"/>
<dbReference type="CDD" id="cd12252">
    <property type="entry name" value="RRM_DbpA"/>
    <property type="match status" value="1"/>
</dbReference>
<evidence type="ECO:0000256" key="2">
    <source>
        <dbReference type="ARBA" id="ARBA00022741"/>
    </source>
</evidence>
<keyword evidence="6" id="KW-0346">Stress response</keyword>
<dbReference type="Gene3D" id="3.30.70.330">
    <property type="match status" value="1"/>
</dbReference>
<dbReference type="SMART" id="SM00490">
    <property type="entry name" value="HELICc"/>
    <property type="match status" value="1"/>
</dbReference>
<evidence type="ECO:0000256" key="4">
    <source>
        <dbReference type="ARBA" id="ARBA00022806"/>
    </source>
</evidence>
<feature type="region of interest" description="Disordered" evidence="10">
    <location>
        <begin position="441"/>
        <end position="479"/>
    </location>
</feature>
<dbReference type="EMBL" id="JBBHLI010000004">
    <property type="protein sequence ID" value="MEK9501219.1"/>
    <property type="molecule type" value="Genomic_DNA"/>
</dbReference>
<keyword evidence="1" id="KW-0963">Cytoplasm</keyword>
<dbReference type="CDD" id="cd00268">
    <property type="entry name" value="DEADc"/>
    <property type="match status" value="1"/>
</dbReference>
<dbReference type="PANTHER" id="PTHR47959:SF13">
    <property type="entry name" value="ATP-DEPENDENT RNA HELICASE RHLE"/>
    <property type="match status" value="1"/>
</dbReference>
<dbReference type="InterPro" id="IPR005580">
    <property type="entry name" value="DbpA/CsdA_RNA-bd_dom"/>
</dbReference>
<dbReference type="SMART" id="SM00487">
    <property type="entry name" value="DEXDc"/>
    <property type="match status" value="1"/>
</dbReference>
<dbReference type="CDD" id="cd18787">
    <property type="entry name" value="SF2_C_DEAD"/>
    <property type="match status" value="1"/>
</dbReference>
<dbReference type="PANTHER" id="PTHR47959">
    <property type="entry name" value="ATP-DEPENDENT RNA HELICASE RHLE-RELATED"/>
    <property type="match status" value="1"/>
</dbReference>
<organism evidence="14 15">
    <name type="scientific">Gaopeijia maritima</name>
    <dbReference type="NCBI Taxonomy" id="3119007"/>
    <lineage>
        <taxon>Bacteria</taxon>
        <taxon>Pseudomonadati</taxon>
        <taxon>Gemmatimonadota</taxon>
        <taxon>Longimicrobiia</taxon>
        <taxon>Gaopeijiales</taxon>
        <taxon>Gaopeijiaceae</taxon>
        <taxon>Gaopeijia</taxon>
    </lineage>
</organism>
<dbReference type="InterPro" id="IPR000629">
    <property type="entry name" value="RNA-helicase_DEAD-box_CS"/>
</dbReference>
<dbReference type="InterPro" id="IPR001650">
    <property type="entry name" value="Helicase_C-like"/>
</dbReference>
<dbReference type="PROSITE" id="PS51194">
    <property type="entry name" value="HELICASE_CTER"/>
    <property type="match status" value="1"/>
</dbReference>
<evidence type="ECO:0000259" key="11">
    <source>
        <dbReference type="PROSITE" id="PS51192"/>
    </source>
</evidence>
<evidence type="ECO:0000256" key="7">
    <source>
        <dbReference type="ARBA" id="ARBA00038437"/>
    </source>
</evidence>
<sequence>MTDTTSAEANRTFADLGLGPELLRALESLGYEEPTPIQQSAIPPVLAGRDLMGLAATGTGKTAAFTLPLLQRISRGGGLPSALILVPTRELAVQVAQAVHRYGRHMAIEVLPIYGGQSFSQQLKVLRRGVDVVVATPGRALDHIRRGTLGLVGVEMLVLDEADEMLDMGFADDIDAILAEVPDTRQSLLFSATLGPTIAAIARKHLRDPVEVRITEDSESDGEGPLVRQTAYLVRRPHKLAALGRVLDLESPEAVLVFCRTRNDVDELAEALGARGYRAEAMHGGMSQDQRDRVMKKLRGGAVDLLVATDVAARGLDISHLSHVINYDVPNAPKSYVHRIGRVGRAGREGVAITLADPREHALLRNIERQTHQKIAIETLPTVADMQAHRLELTRASLREVMLGGGLEHFRVVVEALSDEFDLWDIAVGAVKMAHEATLSDAAGDDEEIPSAHAPTPRSDGGKHKGGRGGPSGRRTPGSVRLFIGAGRRVGIRPKDLVGAITGEAGIRGGEIGTIQISEKFSLVEVNAAVADRVVQALGKSTIKGKRVKVRIDGGR</sequence>
<dbReference type="Pfam" id="PF00271">
    <property type="entry name" value="Helicase_C"/>
    <property type="match status" value="1"/>
</dbReference>
<dbReference type="PROSITE" id="PS51192">
    <property type="entry name" value="HELICASE_ATP_BIND_1"/>
    <property type="match status" value="1"/>
</dbReference>
<dbReference type="InterPro" id="IPR050079">
    <property type="entry name" value="DEAD_box_RNA_helicase"/>
</dbReference>
<evidence type="ECO:0000313" key="15">
    <source>
        <dbReference type="Proteomes" id="UP001484239"/>
    </source>
</evidence>
<dbReference type="PROSITE" id="PS51195">
    <property type="entry name" value="Q_MOTIF"/>
    <property type="match status" value="1"/>
</dbReference>
<feature type="short sequence motif" description="Q motif" evidence="8">
    <location>
        <begin position="11"/>
        <end position="39"/>
    </location>
</feature>
<feature type="domain" description="DEAD-box RNA helicase Q" evidence="13">
    <location>
        <begin position="11"/>
        <end position="39"/>
    </location>
</feature>
<dbReference type="GO" id="GO:0004386">
    <property type="term" value="F:helicase activity"/>
    <property type="evidence" value="ECO:0007669"/>
    <property type="project" value="UniProtKB-KW"/>
</dbReference>
<dbReference type="Gene3D" id="3.40.50.300">
    <property type="entry name" value="P-loop containing nucleotide triphosphate hydrolases"/>
    <property type="match status" value="2"/>
</dbReference>
<dbReference type="Pfam" id="PF00270">
    <property type="entry name" value="DEAD"/>
    <property type="match status" value="1"/>
</dbReference>
<dbReference type="InterPro" id="IPR014014">
    <property type="entry name" value="RNA_helicase_DEAD_Q_motif"/>
</dbReference>
<comment type="caution">
    <text evidence="14">The sequence shown here is derived from an EMBL/GenBank/DDBJ whole genome shotgun (WGS) entry which is preliminary data.</text>
</comment>
<dbReference type="InterPro" id="IPR057325">
    <property type="entry name" value="DeaD_dimer"/>
</dbReference>
<reference evidence="14 15" key="1">
    <citation type="submission" date="2024-02" db="EMBL/GenBank/DDBJ databases">
        <title>A novel Gemmatimonadota bacterium.</title>
        <authorList>
            <person name="Du Z.-J."/>
            <person name="Ye Y.-Q."/>
        </authorList>
    </citation>
    <scope>NUCLEOTIDE SEQUENCE [LARGE SCALE GENOMIC DNA]</scope>
    <source>
        <strain evidence="14 15">DH-20</strain>
    </source>
</reference>
<protein>
    <submittedName>
        <fullName evidence="14">DEAD/DEAH box helicase</fullName>
        <ecNumber evidence="14">3.6.4.-</ecNumber>
    </submittedName>
</protein>
<evidence type="ECO:0000256" key="1">
    <source>
        <dbReference type="ARBA" id="ARBA00022490"/>
    </source>
</evidence>
<keyword evidence="2 9" id="KW-0547">Nucleotide-binding</keyword>
<dbReference type="InterPro" id="IPR027417">
    <property type="entry name" value="P-loop_NTPase"/>
</dbReference>
<accession>A0ABU9E981</accession>
<dbReference type="InterPro" id="IPR012677">
    <property type="entry name" value="Nucleotide-bd_a/b_plait_sf"/>
</dbReference>
<keyword evidence="5 9" id="KW-0067">ATP-binding</keyword>
<evidence type="ECO:0000256" key="9">
    <source>
        <dbReference type="RuleBase" id="RU000492"/>
    </source>
</evidence>
<dbReference type="Pfam" id="PF03880">
    <property type="entry name" value="DbpA"/>
    <property type="match status" value="1"/>
</dbReference>
<dbReference type="InterPro" id="IPR011545">
    <property type="entry name" value="DEAD/DEAH_box_helicase_dom"/>
</dbReference>
<evidence type="ECO:0000313" key="14">
    <source>
        <dbReference type="EMBL" id="MEK9501219.1"/>
    </source>
</evidence>
<name>A0ABU9E981_9BACT</name>
<dbReference type="SUPFAM" id="SSF52540">
    <property type="entry name" value="P-loop containing nucleoside triphosphate hydrolases"/>
    <property type="match status" value="1"/>
</dbReference>
<feature type="domain" description="Helicase C-terminal" evidence="12">
    <location>
        <begin position="239"/>
        <end position="387"/>
    </location>
</feature>
<dbReference type="GO" id="GO:0016787">
    <property type="term" value="F:hydrolase activity"/>
    <property type="evidence" value="ECO:0007669"/>
    <property type="project" value="UniProtKB-KW"/>
</dbReference>
<keyword evidence="3 9" id="KW-0378">Hydrolase</keyword>
<dbReference type="InterPro" id="IPR044742">
    <property type="entry name" value="DEAD/DEAH_RhlB"/>
</dbReference>
<evidence type="ECO:0000259" key="13">
    <source>
        <dbReference type="PROSITE" id="PS51195"/>
    </source>
</evidence>
<dbReference type="InterPro" id="IPR014001">
    <property type="entry name" value="Helicase_ATP-bd"/>
</dbReference>